<dbReference type="Proteomes" id="UP001526143">
    <property type="component" value="Unassembled WGS sequence"/>
</dbReference>
<evidence type="ECO:0000313" key="1">
    <source>
        <dbReference type="EMBL" id="MCV3214025.1"/>
    </source>
</evidence>
<sequence length="44" mass="4700">MQSPLTSLSRYAIASSPPTKSAFIAFSSQLFLHCSGSVEVRSPI</sequence>
<comment type="caution">
    <text evidence="1">The sequence shown here is derived from an EMBL/GenBank/DDBJ whole genome shotgun (WGS) entry which is preliminary data.</text>
</comment>
<accession>A0ABT3AY31</accession>
<dbReference type="EMBL" id="JAOWRF010000162">
    <property type="protein sequence ID" value="MCV3214025.1"/>
    <property type="molecule type" value="Genomic_DNA"/>
</dbReference>
<protein>
    <submittedName>
        <fullName evidence="1">Uncharacterized protein</fullName>
    </submittedName>
</protein>
<proteinExistence type="predicted"/>
<evidence type="ECO:0000313" key="2">
    <source>
        <dbReference type="Proteomes" id="UP001526143"/>
    </source>
</evidence>
<keyword evidence="2" id="KW-1185">Reference proteome</keyword>
<dbReference type="RefSeq" id="WP_263745562.1">
    <property type="nucleotide sequence ID" value="NZ_JAOWRF010000162.1"/>
</dbReference>
<reference evidence="1 2" key="1">
    <citation type="submission" date="2022-10" db="EMBL/GenBank/DDBJ databases">
        <title>Identification of biosynthetic pathway for the production of the potent trypsin inhibitor radiosumin.</title>
        <authorList>
            <person name="Fewer D.P."/>
            <person name="Delbaje E."/>
            <person name="Ouyang X."/>
            <person name="Agostino P.D."/>
            <person name="Wahlsten M."/>
            <person name="Jokela J."/>
            <person name="Permi P."/>
            <person name="Haapaniemi E."/>
            <person name="Koistinen H."/>
        </authorList>
    </citation>
    <scope>NUCLEOTIDE SEQUENCE [LARGE SCALE GENOMIC DNA]</scope>
    <source>
        <strain evidence="1 2">NIES-515</strain>
    </source>
</reference>
<organism evidence="1 2">
    <name type="scientific">Plectonema radiosum NIES-515</name>
    <dbReference type="NCBI Taxonomy" id="2986073"/>
    <lineage>
        <taxon>Bacteria</taxon>
        <taxon>Bacillati</taxon>
        <taxon>Cyanobacteriota</taxon>
        <taxon>Cyanophyceae</taxon>
        <taxon>Oscillatoriophycideae</taxon>
        <taxon>Oscillatoriales</taxon>
        <taxon>Microcoleaceae</taxon>
        <taxon>Plectonema</taxon>
    </lineage>
</organism>
<name>A0ABT3AY31_9CYAN</name>
<gene>
    <name evidence="1" type="ORF">OGM63_10950</name>
</gene>